<dbReference type="InterPro" id="IPR017441">
    <property type="entry name" value="Protein_kinase_ATP_BS"/>
</dbReference>
<feature type="compositionally biased region" description="Polar residues" evidence="8">
    <location>
        <begin position="393"/>
        <end position="405"/>
    </location>
</feature>
<evidence type="ECO:0000259" key="9">
    <source>
        <dbReference type="PROSITE" id="PS50011"/>
    </source>
</evidence>
<dbReference type="InterPro" id="IPR051175">
    <property type="entry name" value="CLK_kinases"/>
</dbReference>
<accession>A0AB34K0H4</accession>
<dbReference type="PROSITE" id="PS00108">
    <property type="entry name" value="PROTEIN_KINASE_ST"/>
    <property type="match status" value="1"/>
</dbReference>
<dbReference type="InterPro" id="IPR011009">
    <property type="entry name" value="Kinase-like_dom_sf"/>
</dbReference>
<evidence type="ECO:0000313" key="10">
    <source>
        <dbReference type="EMBL" id="KAL1526722.1"/>
    </source>
</evidence>
<feature type="domain" description="Protein kinase" evidence="9">
    <location>
        <begin position="44"/>
        <end position="383"/>
    </location>
</feature>
<evidence type="ECO:0000256" key="5">
    <source>
        <dbReference type="ARBA" id="ARBA00022840"/>
    </source>
</evidence>
<dbReference type="Proteomes" id="UP001515480">
    <property type="component" value="Unassembled WGS sequence"/>
</dbReference>
<gene>
    <name evidence="10" type="ORF">AB1Y20_015419</name>
</gene>
<feature type="region of interest" description="Disordered" evidence="8">
    <location>
        <begin position="393"/>
        <end position="421"/>
    </location>
</feature>
<comment type="caution">
    <text evidence="10">The sequence shown here is derived from an EMBL/GenBank/DDBJ whole genome shotgun (WGS) entry which is preliminary data.</text>
</comment>
<comment type="similarity">
    <text evidence="7">Belongs to the protein kinase superfamily.</text>
</comment>
<dbReference type="PANTHER" id="PTHR45646:SF11">
    <property type="entry name" value="SERINE_THREONINE-PROTEIN KINASE DOA"/>
    <property type="match status" value="1"/>
</dbReference>
<dbReference type="Pfam" id="PF00069">
    <property type="entry name" value="Pkinase"/>
    <property type="match status" value="1"/>
</dbReference>
<dbReference type="Gene3D" id="1.10.510.10">
    <property type="entry name" value="Transferase(Phosphotransferase) domain 1"/>
    <property type="match status" value="1"/>
</dbReference>
<evidence type="ECO:0000256" key="3">
    <source>
        <dbReference type="ARBA" id="ARBA00022741"/>
    </source>
</evidence>
<reference evidence="10 11" key="1">
    <citation type="journal article" date="2024" name="Science">
        <title>Giant polyketide synthase enzymes in the biosynthesis of giant marine polyether toxins.</title>
        <authorList>
            <person name="Fallon T.R."/>
            <person name="Shende V.V."/>
            <person name="Wierzbicki I.H."/>
            <person name="Pendleton A.L."/>
            <person name="Watervoot N.F."/>
            <person name="Auber R.P."/>
            <person name="Gonzalez D.J."/>
            <person name="Wisecaver J.H."/>
            <person name="Moore B.S."/>
        </authorList>
    </citation>
    <scope>NUCLEOTIDE SEQUENCE [LARGE SCALE GENOMIC DNA]</scope>
    <source>
        <strain evidence="10 11">12B1</strain>
    </source>
</reference>
<keyword evidence="4" id="KW-0418">Kinase</keyword>
<dbReference type="Gene3D" id="3.30.200.20">
    <property type="entry name" value="Phosphorylase Kinase, domain 1"/>
    <property type="match status" value="1"/>
</dbReference>
<evidence type="ECO:0000256" key="6">
    <source>
        <dbReference type="PROSITE-ProRule" id="PRU10141"/>
    </source>
</evidence>
<evidence type="ECO:0000256" key="8">
    <source>
        <dbReference type="SAM" id="MobiDB-lite"/>
    </source>
</evidence>
<dbReference type="AlphaFoldDB" id="A0AB34K0H4"/>
<organism evidence="10 11">
    <name type="scientific">Prymnesium parvum</name>
    <name type="common">Toxic golden alga</name>
    <dbReference type="NCBI Taxonomy" id="97485"/>
    <lineage>
        <taxon>Eukaryota</taxon>
        <taxon>Haptista</taxon>
        <taxon>Haptophyta</taxon>
        <taxon>Prymnesiophyceae</taxon>
        <taxon>Prymnesiales</taxon>
        <taxon>Prymnesiaceae</taxon>
        <taxon>Prymnesium</taxon>
    </lineage>
</organism>
<dbReference type="SUPFAM" id="SSF56112">
    <property type="entry name" value="Protein kinase-like (PK-like)"/>
    <property type="match status" value="1"/>
</dbReference>
<dbReference type="InterPro" id="IPR000719">
    <property type="entry name" value="Prot_kinase_dom"/>
</dbReference>
<dbReference type="InterPro" id="IPR008271">
    <property type="entry name" value="Ser/Thr_kinase_AS"/>
</dbReference>
<protein>
    <recommendedName>
        <fullName evidence="9">Protein kinase domain-containing protein</fullName>
    </recommendedName>
</protein>
<evidence type="ECO:0000256" key="2">
    <source>
        <dbReference type="ARBA" id="ARBA00022679"/>
    </source>
</evidence>
<dbReference type="PANTHER" id="PTHR45646">
    <property type="entry name" value="SERINE/THREONINE-PROTEIN KINASE DOA-RELATED"/>
    <property type="match status" value="1"/>
</dbReference>
<dbReference type="GO" id="GO:0005634">
    <property type="term" value="C:nucleus"/>
    <property type="evidence" value="ECO:0007669"/>
    <property type="project" value="TreeGrafter"/>
</dbReference>
<dbReference type="EMBL" id="JBGBPQ010000003">
    <property type="protein sequence ID" value="KAL1526722.1"/>
    <property type="molecule type" value="Genomic_DNA"/>
</dbReference>
<dbReference type="GO" id="GO:0005524">
    <property type="term" value="F:ATP binding"/>
    <property type="evidence" value="ECO:0007669"/>
    <property type="project" value="UniProtKB-UniRule"/>
</dbReference>
<evidence type="ECO:0000313" key="11">
    <source>
        <dbReference type="Proteomes" id="UP001515480"/>
    </source>
</evidence>
<dbReference type="SMART" id="SM00220">
    <property type="entry name" value="S_TKc"/>
    <property type="match status" value="1"/>
</dbReference>
<evidence type="ECO:0000256" key="1">
    <source>
        <dbReference type="ARBA" id="ARBA00022527"/>
    </source>
</evidence>
<feature type="compositionally biased region" description="Basic and acidic residues" evidence="8">
    <location>
        <begin position="1"/>
        <end position="10"/>
    </location>
</feature>
<evidence type="ECO:0000256" key="7">
    <source>
        <dbReference type="RuleBase" id="RU000304"/>
    </source>
</evidence>
<keyword evidence="3 6" id="KW-0547">Nucleotide-binding</keyword>
<dbReference type="PROSITE" id="PS50011">
    <property type="entry name" value="PROTEIN_KINASE_DOM"/>
    <property type="match status" value="1"/>
</dbReference>
<proteinExistence type="inferred from homology"/>
<evidence type="ECO:0000256" key="4">
    <source>
        <dbReference type="ARBA" id="ARBA00022777"/>
    </source>
</evidence>
<keyword evidence="5 6" id="KW-0067">ATP-binding</keyword>
<name>A0AB34K0H4_PRYPA</name>
<sequence>MPKRTYDDVSRSSSSKGPEAQQDEERRERHYMLKVGDEFDSHRYRVQRELGKGTFGRVIEMLDTQAGCTVAVKVVRAIKKYTHAAHVEAQIILAMQQTFPSSDFPIAKLLRCFDHGGHFCLVFEPMGPSLYHRLRDIRSYIESLGRHGMPYRQTSSYFSLSQIATIAHDCFVALAHLHKIRLTHTDLKPENILLVESPPHWRAPPSRFNVVLIDFGGATWEHEHHSAVVCTRQYRPPEVTLELPWTHSIDLWSMGCILAELWTGSVLFSTHDEVEHLALMERLLGTLPGRMLRHARMMKPFIKNGALRWPSVAPSRDSQSFVRYQPRLREVIGGEGTEDYEAGFGPFLWTTELKDFYNLVLQLLEYFPENRLPASDCLTHPFLRSTAAACTSTQQGTGDRYSTCSSKDREGSKSSQDTRTA</sequence>
<keyword evidence="11" id="KW-1185">Reference proteome</keyword>
<dbReference type="GO" id="GO:0004674">
    <property type="term" value="F:protein serine/threonine kinase activity"/>
    <property type="evidence" value="ECO:0007669"/>
    <property type="project" value="UniProtKB-KW"/>
</dbReference>
<feature type="region of interest" description="Disordered" evidence="8">
    <location>
        <begin position="1"/>
        <end position="27"/>
    </location>
</feature>
<feature type="binding site" evidence="6">
    <location>
        <position position="80"/>
    </location>
    <ligand>
        <name>ATP</name>
        <dbReference type="ChEBI" id="CHEBI:30616"/>
    </ligand>
</feature>
<keyword evidence="1 7" id="KW-0723">Serine/threonine-protein kinase</keyword>
<dbReference type="PROSITE" id="PS00107">
    <property type="entry name" value="PROTEIN_KINASE_ATP"/>
    <property type="match status" value="1"/>
</dbReference>
<keyword evidence="2" id="KW-0808">Transferase</keyword>